<comment type="caution">
    <text evidence="2">The sequence shown here is derived from an EMBL/GenBank/DDBJ whole genome shotgun (WGS) entry which is preliminary data.</text>
</comment>
<dbReference type="Proteomes" id="UP001597012">
    <property type="component" value="Unassembled WGS sequence"/>
</dbReference>
<evidence type="ECO:0000313" key="3">
    <source>
        <dbReference type="Proteomes" id="UP001597012"/>
    </source>
</evidence>
<keyword evidence="1" id="KW-1133">Transmembrane helix</keyword>
<gene>
    <name evidence="2" type="ORF">ACFQZJ_16400</name>
</gene>
<evidence type="ECO:0000313" key="2">
    <source>
        <dbReference type="EMBL" id="MFD0799056.1"/>
    </source>
</evidence>
<organism evidence="2 3">
    <name type="scientific">Maribacter chungangensis</name>
    <dbReference type="NCBI Taxonomy" id="1069117"/>
    <lineage>
        <taxon>Bacteria</taxon>
        <taxon>Pseudomonadati</taxon>
        <taxon>Bacteroidota</taxon>
        <taxon>Flavobacteriia</taxon>
        <taxon>Flavobacteriales</taxon>
        <taxon>Flavobacteriaceae</taxon>
        <taxon>Maribacter</taxon>
    </lineage>
</organism>
<keyword evidence="3" id="KW-1185">Reference proteome</keyword>
<keyword evidence="1" id="KW-0472">Membrane</keyword>
<evidence type="ECO:0000256" key="1">
    <source>
        <dbReference type="SAM" id="Phobius"/>
    </source>
</evidence>
<feature type="transmembrane region" description="Helical" evidence="1">
    <location>
        <begin position="25"/>
        <end position="45"/>
    </location>
</feature>
<reference evidence="3" key="1">
    <citation type="journal article" date="2019" name="Int. J. Syst. Evol. Microbiol.">
        <title>The Global Catalogue of Microorganisms (GCM) 10K type strain sequencing project: providing services to taxonomists for standard genome sequencing and annotation.</title>
        <authorList>
            <consortium name="The Broad Institute Genomics Platform"/>
            <consortium name="The Broad Institute Genome Sequencing Center for Infectious Disease"/>
            <person name="Wu L."/>
            <person name="Ma J."/>
        </authorList>
    </citation>
    <scope>NUCLEOTIDE SEQUENCE [LARGE SCALE GENOMIC DNA]</scope>
    <source>
        <strain evidence="3">CCUG 61948</strain>
    </source>
</reference>
<dbReference type="RefSeq" id="WP_379935960.1">
    <property type="nucleotide sequence ID" value="NZ_JBHTHY010000014.1"/>
</dbReference>
<name>A0ABW3B805_9FLAO</name>
<protein>
    <submittedName>
        <fullName evidence="2">Uncharacterized protein</fullName>
    </submittedName>
</protein>
<accession>A0ABW3B805</accession>
<dbReference type="EMBL" id="JBHTHY010000014">
    <property type="protein sequence ID" value="MFD0799056.1"/>
    <property type="molecule type" value="Genomic_DNA"/>
</dbReference>
<sequence length="53" mass="6086">MIKIDSKYFIVSGILFTYFGLKGEFVLVYNGLSLLMAWASFFIAFSELHNSKK</sequence>
<proteinExistence type="predicted"/>
<keyword evidence="1" id="KW-0812">Transmembrane</keyword>